<feature type="transmembrane region" description="Helical" evidence="5">
    <location>
        <begin position="378"/>
        <end position="399"/>
    </location>
</feature>
<feature type="transmembrane region" description="Helical" evidence="5">
    <location>
        <begin position="230"/>
        <end position="250"/>
    </location>
</feature>
<evidence type="ECO:0000256" key="2">
    <source>
        <dbReference type="ARBA" id="ARBA00022692"/>
    </source>
</evidence>
<feature type="transmembrane region" description="Helical" evidence="5">
    <location>
        <begin position="351"/>
        <end position="372"/>
    </location>
</feature>
<sequence>MPFKRPGDLDDTLIRIGGFGRWQRVQWVIASVSLVFFWASNFFFVIASYSNIDMNCDLYCKPNNSFSSGVEPGSCQEDHTYMKFTTVNEHWTSKVALLKLSGVCAFDTSASRFIPVLCCSLILARILAHYLLIGFAYVTQSWNLVNLIISAPVFVLAALNIWLMPESPRWYLAKKKTTDAERILSKIARCNGYKPEHISILVLGIEANVNDIKCSILDVFSDSGDLFKRILTLSLANIFHAIAYYVLSFSPAFYHKLAGWTLYWNLGLCGLLELVAMLAAAAISFFNVPRRCPTLTAAVAAGMLCMLGSAVCDSALATMVLMFSSKLLITISDVLLQVMTAEAFPRKMSTGAFLVILSLAHLGAVAAPYLVISLEQDAMIPMLICGVFAVCASFAIFMAPETIRKDDDSTTSHKPYPVDLEMTDAGQPLIVQVQFSTAKPVYV</sequence>
<evidence type="ECO:0000256" key="5">
    <source>
        <dbReference type="SAM" id="Phobius"/>
    </source>
</evidence>
<dbReference type="WBParaSite" id="PSAMB.scaffold732size42458.g8245.t1">
    <property type="protein sequence ID" value="PSAMB.scaffold732size42458.g8245.t1"/>
    <property type="gene ID" value="PSAMB.scaffold732size42458.g8245"/>
</dbReference>
<keyword evidence="6" id="KW-1185">Reference proteome</keyword>
<evidence type="ECO:0000313" key="6">
    <source>
        <dbReference type="Proteomes" id="UP000887566"/>
    </source>
</evidence>
<keyword evidence="2 5" id="KW-0812">Transmembrane</keyword>
<feature type="transmembrane region" description="Helical" evidence="5">
    <location>
        <begin position="144"/>
        <end position="164"/>
    </location>
</feature>
<dbReference type="Pfam" id="PF00083">
    <property type="entry name" value="Sugar_tr"/>
    <property type="match status" value="1"/>
</dbReference>
<feature type="transmembrane region" description="Helical" evidence="5">
    <location>
        <begin position="27"/>
        <end position="49"/>
    </location>
</feature>
<comment type="subcellular location">
    <subcellularLocation>
        <location evidence="1">Membrane</location>
        <topology evidence="1">Multi-pass membrane protein</topology>
    </subcellularLocation>
</comment>
<reference evidence="7" key="1">
    <citation type="submission" date="2022-11" db="UniProtKB">
        <authorList>
            <consortium name="WormBaseParasite"/>
        </authorList>
    </citation>
    <scope>IDENTIFICATION</scope>
</reference>
<name>A0A914XAU8_9BILA</name>
<dbReference type="InterPro" id="IPR036259">
    <property type="entry name" value="MFS_trans_sf"/>
</dbReference>
<organism evidence="6 7">
    <name type="scientific">Plectus sambesii</name>
    <dbReference type="NCBI Taxonomy" id="2011161"/>
    <lineage>
        <taxon>Eukaryota</taxon>
        <taxon>Metazoa</taxon>
        <taxon>Ecdysozoa</taxon>
        <taxon>Nematoda</taxon>
        <taxon>Chromadorea</taxon>
        <taxon>Plectida</taxon>
        <taxon>Plectina</taxon>
        <taxon>Plectoidea</taxon>
        <taxon>Plectidae</taxon>
        <taxon>Plectus</taxon>
    </lineage>
</organism>
<dbReference type="AlphaFoldDB" id="A0A914XAU8"/>
<evidence type="ECO:0000313" key="7">
    <source>
        <dbReference type="WBParaSite" id="PSAMB.scaffold732size42458.g8245.t1"/>
    </source>
</evidence>
<keyword evidence="4 5" id="KW-0472">Membrane</keyword>
<feature type="transmembrane region" description="Helical" evidence="5">
    <location>
        <begin position="116"/>
        <end position="138"/>
    </location>
</feature>
<evidence type="ECO:0000256" key="1">
    <source>
        <dbReference type="ARBA" id="ARBA00004141"/>
    </source>
</evidence>
<dbReference type="Proteomes" id="UP000887566">
    <property type="component" value="Unplaced"/>
</dbReference>
<accession>A0A914XAU8</accession>
<evidence type="ECO:0000256" key="3">
    <source>
        <dbReference type="ARBA" id="ARBA00022989"/>
    </source>
</evidence>
<dbReference type="SUPFAM" id="SSF103473">
    <property type="entry name" value="MFS general substrate transporter"/>
    <property type="match status" value="1"/>
</dbReference>
<feature type="transmembrane region" description="Helical" evidence="5">
    <location>
        <begin position="298"/>
        <end position="321"/>
    </location>
</feature>
<dbReference type="GO" id="GO:0022857">
    <property type="term" value="F:transmembrane transporter activity"/>
    <property type="evidence" value="ECO:0007669"/>
    <property type="project" value="InterPro"/>
</dbReference>
<dbReference type="Gene3D" id="1.20.1250.20">
    <property type="entry name" value="MFS general substrate transporter like domains"/>
    <property type="match status" value="1"/>
</dbReference>
<proteinExistence type="predicted"/>
<dbReference type="InterPro" id="IPR005828">
    <property type="entry name" value="MFS_sugar_transport-like"/>
</dbReference>
<dbReference type="PANTHER" id="PTHR24064">
    <property type="entry name" value="SOLUTE CARRIER FAMILY 22 MEMBER"/>
    <property type="match status" value="1"/>
</dbReference>
<keyword evidence="3 5" id="KW-1133">Transmembrane helix</keyword>
<protein>
    <submittedName>
        <fullName evidence="7">Major facilitator superfamily (MFS) profile domain-containing protein</fullName>
    </submittedName>
</protein>
<evidence type="ECO:0000256" key="4">
    <source>
        <dbReference type="ARBA" id="ARBA00023136"/>
    </source>
</evidence>
<dbReference type="GO" id="GO:0016020">
    <property type="term" value="C:membrane"/>
    <property type="evidence" value="ECO:0007669"/>
    <property type="project" value="UniProtKB-SubCell"/>
</dbReference>
<feature type="transmembrane region" description="Helical" evidence="5">
    <location>
        <begin position="262"/>
        <end position="286"/>
    </location>
</feature>